<feature type="compositionally biased region" description="Acidic residues" evidence="9">
    <location>
        <begin position="466"/>
        <end position="487"/>
    </location>
</feature>
<feature type="region of interest" description="Disordered" evidence="9">
    <location>
        <begin position="444"/>
        <end position="533"/>
    </location>
</feature>
<dbReference type="SMART" id="SM00487">
    <property type="entry name" value="DEXDc"/>
    <property type="match status" value="1"/>
</dbReference>
<feature type="compositionally biased region" description="Basic and acidic residues" evidence="9">
    <location>
        <begin position="148"/>
        <end position="158"/>
    </location>
</feature>
<dbReference type="InterPro" id="IPR001650">
    <property type="entry name" value="Helicase_C-like"/>
</dbReference>
<evidence type="ECO:0000313" key="13">
    <source>
        <dbReference type="Proteomes" id="UP001583177"/>
    </source>
</evidence>
<gene>
    <name evidence="12" type="ORF">Daus18300_008562</name>
</gene>
<dbReference type="InterPro" id="IPR027417">
    <property type="entry name" value="P-loop_NTPase"/>
</dbReference>
<keyword evidence="8" id="KW-0539">Nucleus</keyword>
<keyword evidence="13" id="KW-1185">Reference proteome</keyword>
<dbReference type="SUPFAM" id="SSF52540">
    <property type="entry name" value="P-loop containing nucleoside triphosphate hydrolases"/>
    <property type="match status" value="2"/>
</dbReference>
<proteinExistence type="inferred from homology"/>
<organism evidence="12 13">
    <name type="scientific">Diaporthe australafricana</name>
    <dbReference type="NCBI Taxonomy" id="127596"/>
    <lineage>
        <taxon>Eukaryota</taxon>
        <taxon>Fungi</taxon>
        <taxon>Dikarya</taxon>
        <taxon>Ascomycota</taxon>
        <taxon>Pezizomycotina</taxon>
        <taxon>Sordariomycetes</taxon>
        <taxon>Sordariomycetidae</taxon>
        <taxon>Diaporthales</taxon>
        <taxon>Diaporthaceae</taxon>
        <taxon>Diaporthe</taxon>
    </lineage>
</organism>
<dbReference type="InterPro" id="IPR000330">
    <property type="entry name" value="SNF2_N"/>
</dbReference>
<feature type="region of interest" description="Disordered" evidence="9">
    <location>
        <begin position="102"/>
        <end position="165"/>
    </location>
</feature>
<accession>A0ABR3WHN0</accession>
<evidence type="ECO:0000256" key="6">
    <source>
        <dbReference type="ARBA" id="ARBA00022840"/>
    </source>
</evidence>
<dbReference type="Proteomes" id="UP001583177">
    <property type="component" value="Unassembled WGS sequence"/>
</dbReference>
<evidence type="ECO:0000256" key="5">
    <source>
        <dbReference type="ARBA" id="ARBA00022806"/>
    </source>
</evidence>
<dbReference type="InterPro" id="IPR038718">
    <property type="entry name" value="SNF2-like_sf"/>
</dbReference>
<evidence type="ECO:0000256" key="1">
    <source>
        <dbReference type="ARBA" id="ARBA00004123"/>
    </source>
</evidence>
<feature type="domain" description="Helicase C-terminal" evidence="11">
    <location>
        <begin position="1200"/>
        <end position="1352"/>
    </location>
</feature>
<feature type="compositionally biased region" description="Basic and acidic residues" evidence="9">
    <location>
        <begin position="1700"/>
        <end position="1709"/>
    </location>
</feature>
<feature type="region of interest" description="Disordered" evidence="9">
    <location>
        <begin position="1680"/>
        <end position="1709"/>
    </location>
</feature>
<dbReference type="InterPro" id="IPR044574">
    <property type="entry name" value="ARIP4-like"/>
</dbReference>
<feature type="region of interest" description="Disordered" evidence="9">
    <location>
        <begin position="1431"/>
        <end position="1453"/>
    </location>
</feature>
<sequence>MAEMKGDDPFDWEVDRVVQELCTSDRSWIPTPRAKLPDPDILAQNLRDGEYDGETLLATPEDDLWKDLKITKPKFKVSLRHAIGQFMSRSPKYKKYLASIKEHDDESDNDATETPHQAFTPISDTSMPVLAPATTQSTETVKNGAETTRVEEHPDEPPKKKKRLEVSAMITTPRPSIANQSLNIASLPTELDTIQHLLNEAAPVSPQKQMAELVPDIFELDLNRCESKPGAYWGNGKLPKSGIIEASTSTDNGVNFGWGSPRIFGKAKKKYVADKMKAYLRRPKQEVDDKDNDILPAYGESDDEGYRSELDKLIDEEELEEMEEADQGLGLHASEIDDLLKQMVDECAANWHEQQLPKEKHKAFKMWDDARKYGTRGSTVKAMSAELWKGRTRLDKTVAEMKANHYKNESELLDMSDSLKPDVDKIEHIRWLIGVLSNPDAPERVTRLKAPTQKRAKTKRRNEIDLWSEDEQDDDLHDFIVEDDPYEEADHQQQPSERQEASHQAEAPGVGQSVSNGSLDTAQSFGSGTSDNIELHDLTQIDDSPYRSRDPTLIDLVTPTKQRRKSATSWASTRGTAYDGTPALELFPLSDPKAIANKGSLHWEDRRDSERLIVTILWNQQKARRDDIFDNVIILQGEDDPMASFRRDYIEFACNSPTSSQDLTKGSREKNRFETAAMLTRLFGVYLNKYSDSKFSKLKKLDADLIEHVKAGIGHLPEFWAFLKAIAPHFGFTYEDDEPLSADEKYGSEDSDAAPAAELNQAPASSSQNVREKEKRRQREQQQRRLQLRQQVQGSHISIEKSRLIINESKLEGQNLVYVHDHIAGRIKDHQIDGVRFMWDQVLSDANQGCLLAHTMGLGKTMQVITLLTAIQEAANSEDPKVSCQIPDALKVSRTLVLCPAGLLDNWVDELLLWAPDHVLGPLISVSAIMSEEERAENIQEWAEGGGVLVIGYTMLTQIAKRQELLTLILETPSIVVGDEAHNLKNEKSQRSNIASRFKTHSRFALTGSPLANNVDEYYAMIQWVAPGFLGDKRWFRSEYSIPIANGLYEDSTRTDRSRAKIRLAALRKVVAPKMHRRTVGTLKDSLPPKTEYIVYLDIRSAQKAVYLSHLDVVAGAGNAQAPLMWALIRTLGLLLAHPLVLERVLKQKLQETGQPDSSKAVSKDGEEDGFAALPHQVASTTLDILTAQEGYADMKSSFKMLALFKIIEETRKLGENLLVFSQSLASLNFIEKICRQQRMAYRRLDGKTEVNKRQAHVKAFNEGSGQVYLISTTAGGVGLNIYGASRVVIFDFQHSPVHEQQAIGRAYRIGQTKPVIVYWLICDGTFERTLHNQQVFKNQLASRVVDKKDPLPKATSLRQYFTQPQQVMHQDTSAYLGRDVILDTLLHSDEIRPGISSISTTETFEEEDTQKLEADELAAAEELAQQISRKMNPSEDHHTGTASQPLEQMAPTVSIPPIPTGFPLHRGGFGQTQHQHHNANGLSGVNTPYDDLAPRTLPRDDPFIDIGTSDQKRGAEQAQSLSRAAIQPGMMPATVDMSQSRSTQMAAPDPGRATLPHDMSPVAIGGIQKRPLSNAAEQHHVASRESMQPIGLAPMMSRLSTTRDGGMAGFQKDLTTQASFPLKQRVPGLVEKINQHLKGGALLRTSAWNKLKMLIQGRPDRVDAILNGNISPPELAAAGDPKAGLENLLDGRSSVPQSQDDRGLKDPDHTRQILQRSISEDDQAANSNSQKARDLAAIREVYKKRQSKPQDGPRQPKIKAEKAGQRRQTMPPDGPGKTSSDPFVID</sequence>
<dbReference type="PANTHER" id="PTHR45797:SF1">
    <property type="entry name" value="HELICASE ARIP4"/>
    <property type="match status" value="1"/>
</dbReference>
<dbReference type="PANTHER" id="PTHR45797">
    <property type="entry name" value="RAD54-LIKE"/>
    <property type="match status" value="1"/>
</dbReference>
<dbReference type="Gene3D" id="3.40.50.10810">
    <property type="entry name" value="Tandem AAA-ATPase domain"/>
    <property type="match status" value="1"/>
</dbReference>
<dbReference type="Pfam" id="PF24580">
    <property type="entry name" value="DUF7607"/>
    <property type="match status" value="1"/>
</dbReference>
<evidence type="ECO:0000256" key="9">
    <source>
        <dbReference type="SAM" id="MobiDB-lite"/>
    </source>
</evidence>
<name>A0ABR3WHN0_9PEZI</name>
<feature type="compositionally biased region" description="Polar residues" evidence="9">
    <location>
        <begin position="512"/>
        <end position="532"/>
    </location>
</feature>
<reference evidence="12 13" key="1">
    <citation type="journal article" date="2024" name="IMA Fungus">
        <title>IMA Genome - F19 : A genome assembly and annotation guide to empower mycologists, including annotated draft genome sequences of Ceratocystis pirilliformis, Diaporthe australafricana, Fusarium ophioides, Paecilomyces lecythidis, and Sporothrix stenoceras.</title>
        <authorList>
            <person name="Aylward J."/>
            <person name="Wilson A.M."/>
            <person name="Visagie C.M."/>
            <person name="Spraker J."/>
            <person name="Barnes I."/>
            <person name="Buitendag C."/>
            <person name="Ceriani C."/>
            <person name="Del Mar Angel L."/>
            <person name="du Plessis D."/>
            <person name="Fuchs T."/>
            <person name="Gasser K."/>
            <person name="Kramer D."/>
            <person name="Li W."/>
            <person name="Munsamy K."/>
            <person name="Piso A."/>
            <person name="Price J.L."/>
            <person name="Sonnekus B."/>
            <person name="Thomas C."/>
            <person name="van der Nest A."/>
            <person name="van Dijk A."/>
            <person name="van Heerden A."/>
            <person name="van Vuuren N."/>
            <person name="Yilmaz N."/>
            <person name="Duong T.A."/>
            <person name="van der Merwe N.A."/>
            <person name="Wingfield M.J."/>
            <person name="Wingfield B.D."/>
        </authorList>
    </citation>
    <scope>NUCLEOTIDE SEQUENCE [LARGE SCALE GENOMIC DNA]</scope>
    <source>
        <strain evidence="12 13">CMW 18300</strain>
    </source>
</reference>
<keyword evidence="6" id="KW-0067">ATP-binding</keyword>
<dbReference type="Gene3D" id="3.40.50.300">
    <property type="entry name" value="P-loop containing nucleotide triphosphate hydrolases"/>
    <property type="match status" value="1"/>
</dbReference>
<dbReference type="InterPro" id="IPR014001">
    <property type="entry name" value="Helicase_ATP-bd"/>
</dbReference>
<evidence type="ECO:0000256" key="3">
    <source>
        <dbReference type="ARBA" id="ARBA00022741"/>
    </source>
</evidence>
<keyword evidence="3" id="KW-0547">Nucleotide-binding</keyword>
<dbReference type="InterPro" id="IPR049730">
    <property type="entry name" value="SNF2/RAD54-like_C"/>
</dbReference>
<dbReference type="InterPro" id="IPR056026">
    <property type="entry name" value="DUF7607"/>
</dbReference>
<protein>
    <submittedName>
        <fullName evidence="12">Uncharacterized protein</fullName>
    </submittedName>
</protein>
<keyword evidence="5" id="KW-0347">Helicase</keyword>
<feature type="compositionally biased region" description="Polar residues" evidence="9">
    <location>
        <begin position="1778"/>
        <end position="1787"/>
    </location>
</feature>
<evidence type="ECO:0000256" key="8">
    <source>
        <dbReference type="ARBA" id="ARBA00023242"/>
    </source>
</evidence>
<dbReference type="CDD" id="cd18793">
    <property type="entry name" value="SF2_C_SNF"/>
    <property type="match status" value="1"/>
</dbReference>
<dbReference type="PROSITE" id="PS51192">
    <property type="entry name" value="HELICASE_ATP_BIND_1"/>
    <property type="match status" value="1"/>
</dbReference>
<feature type="compositionally biased region" description="Low complexity" evidence="9">
    <location>
        <begin position="753"/>
        <end position="764"/>
    </location>
</feature>
<comment type="similarity">
    <text evidence="2">Belongs to the SNF2/RAD54 helicase family.</text>
</comment>
<feature type="compositionally biased region" description="Polar residues" evidence="9">
    <location>
        <begin position="112"/>
        <end position="126"/>
    </location>
</feature>
<evidence type="ECO:0000256" key="2">
    <source>
        <dbReference type="ARBA" id="ARBA00007025"/>
    </source>
</evidence>
<evidence type="ECO:0000256" key="7">
    <source>
        <dbReference type="ARBA" id="ARBA00023125"/>
    </source>
</evidence>
<comment type="caution">
    <text evidence="12">The sequence shown here is derived from an EMBL/GenBank/DDBJ whole genome shotgun (WGS) entry which is preliminary data.</text>
</comment>
<comment type="subcellular location">
    <subcellularLocation>
        <location evidence="1">Nucleus</location>
    </subcellularLocation>
</comment>
<feature type="region of interest" description="Disordered" evidence="9">
    <location>
        <begin position="741"/>
        <end position="792"/>
    </location>
</feature>
<keyword evidence="4" id="KW-0378">Hydrolase</keyword>
<dbReference type="PROSITE" id="PS51194">
    <property type="entry name" value="HELICASE_CTER"/>
    <property type="match status" value="1"/>
</dbReference>
<dbReference type="SMART" id="SM00490">
    <property type="entry name" value="HELICc"/>
    <property type="match status" value="1"/>
</dbReference>
<evidence type="ECO:0000313" key="12">
    <source>
        <dbReference type="EMBL" id="KAL1862465.1"/>
    </source>
</evidence>
<feature type="compositionally biased region" description="Basic and acidic residues" evidence="9">
    <location>
        <begin position="770"/>
        <end position="783"/>
    </location>
</feature>
<feature type="domain" description="Helicase ATP-binding" evidence="10">
    <location>
        <begin position="841"/>
        <end position="1028"/>
    </location>
</feature>
<evidence type="ECO:0000259" key="10">
    <source>
        <dbReference type="PROSITE" id="PS51192"/>
    </source>
</evidence>
<evidence type="ECO:0000259" key="11">
    <source>
        <dbReference type="PROSITE" id="PS51194"/>
    </source>
</evidence>
<dbReference type="Pfam" id="PF00271">
    <property type="entry name" value="Helicase_C"/>
    <property type="match status" value="1"/>
</dbReference>
<dbReference type="Pfam" id="PF00176">
    <property type="entry name" value="SNF2-rel_dom"/>
    <property type="match status" value="1"/>
</dbReference>
<feature type="region of interest" description="Disordered" evidence="9">
    <location>
        <begin position="1742"/>
        <end position="1787"/>
    </location>
</feature>
<keyword evidence="7" id="KW-0238">DNA-binding</keyword>
<dbReference type="EMBL" id="JAWRVE010000081">
    <property type="protein sequence ID" value="KAL1862465.1"/>
    <property type="molecule type" value="Genomic_DNA"/>
</dbReference>
<evidence type="ECO:0000256" key="4">
    <source>
        <dbReference type="ARBA" id="ARBA00022801"/>
    </source>
</evidence>